<protein>
    <submittedName>
        <fullName evidence="1">Uncharacterized protein</fullName>
    </submittedName>
</protein>
<reference evidence="1" key="1">
    <citation type="submission" date="2019-04" db="EMBL/GenBank/DDBJ databases">
        <title>Microbes associate with the intestines of laboratory mice.</title>
        <authorList>
            <person name="Navarre W."/>
            <person name="Wong E."/>
            <person name="Huang K."/>
            <person name="Tropini C."/>
            <person name="Ng K."/>
            <person name="Yu B."/>
        </authorList>
    </citation>
    <scope>NUCLEOTIDE SEQUENCE</scope>
    <source>
        <strain evidence="1">NM04_E33</strain>
    </source>
</reference>
<evidence type="ECO:0000313" key="1">
    <source>
        <dbReference type="EMBL" id="TGY79481.1"/>
    </source>
</evidence>
<accession>A0AC61RIM5</accession>
<organism evidence="1 2">
    <name type="scientific">Lepagella muris</name>
    <dbReference type="NCBI Taxonomy" id="3032870"/>
    <lineage>
        <taxon>Bacteria</taxon>
        <taxon>Pseudomonadati</taxon>
        <taxon>Bacteroidota</taxon>
        <taxon>Bacteroidia</taxon>
        <taxon>Bacteroidales</taxon>
        <taxon>Muribaculaceae</taxon>
        <taxon>Lepagella</taxon>
    </lineage>
</organism>
<evidence type="ECO:0000313" key="2">
    <source>
        <dbReference type="Proteomes" id="UP000306319"/>
    </source>
</evidence>
<gene>
    <name evidence="1" type="ORF">E5331_05560</name>
</gene>
<keyword evidence="2" id="KW-1185">Reference proteome</keyword>
<dbReference type="Proteomes" id="UP000306319">
    <property type="component" value="Unassembled WGS sequence"/>
</dbReference>
<dbReference type="EMBL" id="SRYB01000006">
    <property type="protein sequence ID" value="TGY79481.1"/>
    <property type="molecule type" value="Genomic_DNA"/>
</dbReference>
<proteinExistence type="predicted"/>
<comment type="caution">
    <text evidence="1">The sequence shown here is derived from an EMBL/GenBank/DDBJ whole genome shotgun (WGS) entry which is preliminary data.</text>
</comment>
<sequence>MKVLTLNEEGLRMAARRLADDIVGSCPDGFDLMVGIRRGGAFVADGLREALPDGYCRCRRDVELQRPSTKRKGDRLFAILRKMPIWMLDTLRCVEARMLQLSCRGRRVEEMGLSPDTAPLPSLDEKPRILVVDDAIDSGVTIRVVCDALQERYGTDAVIKTAVVTVTTDAPLLDADFYCCHDHTLVRFPWSMDYKR</sequence>
<name>A0AC61RIM5_9BACT</name>